<accession>A0A3M7QGD0</accession>
<evidence type="ECO:0000313" key="2">
    <source>
        <dbReference type="EMBL" id="RNA10496.1"/>
    </source>
</evidence>
<feature type="chain" id="PRO_5018062377" evidence="1">
    <location>
        <begin position="28"/>
        <end position="167"/>
    </location>
</feature>
<keyword evidence="1" id="KW-0732">Signal</keyword>
<protein>
    <submittedName>
        <fullName evidence="2">Uncharacterized protein</fullName>
    </submittedName>
</protein>
<evidence type="ECO:0000256" key="1">
    <source>
        <dbReference type="SAM" id="SignalP"/>
    </source>
</evidence>
<feature type="signal peptide" evidence="1">
    <location>
        <begin position="1"/>
        <end position="27"/>
    </location>
</feature>
<keyword evidence="3" id="KW-1185">Reference proteome</keyword>
<gene>
    <name evidence="2" type="ORF">BpHYR1_033921</name>
</gene>
<proteinExistence type="predicted"/>
<dbReference type="EMBL" id="REGN01006179">
    <property type="protein sequence ID" value="RNA10496.1"/>
    <property type="molecule type" value="Genomic_DNA"/>
</dbReference>
<name>A0A3M7QGD0_BRAPC</name>
<comment type="caution">
    <text evidence="2">The sequence shown here is derived from an EMBL/GenBank/DDBJ whole genome shotgun (WGS) entry which is preliminary data.</text>
</comment>
<dbReference type="Proteomes" id="UP000276133">
    <property type="component" value="Unassembled WGS sequence"/>
</dbReference>
<evidence type="ECO:0000313" key="3">
    <source>
        <dbReference type="Proteomes" id="UP000276133"/>
    </source>
</evidence>
<dbReference type="AlphaFoldDB" id="A0A3M7QGD0"/>
<reference evidence="2 3" key="1">
    <citation type="journal article" date="2018" name="Sci. Rep.">
        <title>Genomic signatures of local adaptation to the degree of environmental predictability in rotifers.</title>
        <authorList>
            <person name="Franch-Gras L."/>
            <person name="Hahn C."/>
            <person name="Garcia-Roger E.M."/>
            <person name="Carmona M.J."/>
            <person name="Serra M."/>
            <person name="Gomez A."/>
        </authorList>
    </citation>
    <scope>NUCLEOTIDE SEQUENCE [LARGE SCALE GENOMIC DNA]</scope>
    <source>
        <strain evidence="2">HYR1</strain>
    </source>
</reference>
<sequence>MLFNYFVTQIGLIGILLLNDFCSKMNAASGSSGSIKVNYVHLLEFNFKFERFLNFQAKLGSFFPDKLKSRISFQLICLTNIKLFNYYFTLLDGLNDKKNRKKLDFTHHYKTFTVDATLNVAPFKIYNYFMNQISNSIFFSADGAITHKKKFEDKKIKIAKDLDEKKN</sequence>
<organism evidence="2 3">
    <name type="scientific">Brachionus plicatilis</name>
    <name type="common">Marine rotifer</name>
    <name type="synonym">Brachionus muelleri</name>
    <dbReference type="NCBI Taxonomy" id="10195"/>
    <lineage>
        <taxon>Eukaryota</taxon>
        <taxon>Metazoa</taxon>
        <taxon>Spiralia</taxon>
        <taxon>Gnathifera</taxon>
        <taxon>Rotifera</taxon>
        <taxon>Eurotatoria</taxon>
        <taxon>Monogononta</taxon>
        <taxon>Pseudotrocha</taxon>
        <taxon>Ploima</taxon>
        <taxon>Brachionidae</taxon>
        <taxon>Brachionus</taxon>
    </lineage>
</organism>